<keyword evidence="7" id="KW-0963">Cytoplasm</keyword>
<dbReference type="STRING" id="93220.A6P55_14065"/>
<dbReference type="CDD" id="cd03108">
    <property type="entry name" value="AdSS"/>
    <property type="match status" value="1"/>
</dbReference>
<feature type="active site" description="Proton acceptor" evidence="7">
    <location>
        <position position="34"/>
    </location>
</feature>
<comment type="catalytic activity">
    <reaction evidence="7">
        <text>IMP + L-aspartate + GTP = N(6)-(1,2-dicarboxyethyl)-AMP + GDP + phosphate + 2 H(+)</text>
        <dbReference type="Rhea" id="RHEA:15753"/>
        <dbReference type="ChEBI" id="CHEBI:15378"/>
        <dbReference type="ChEBI" id="CHEBI:29991"/>
        <dbReference type="ChEBI" id="CHEBI:37565"/>
        <dbReference type="ChEBI" id="CHEBI:43474"/>
        <dbReference type="ChEBI" id="CHEBI:57567"/>
        <dbReference type="ChEBI" id="CHEBI:58053"/>
        <dbReference type="ChEBI" id="CHEBI:58189"/>
        <dbReference type="EC" id="6.3.4.4"/>
    </reaction>
</comment>
<evidence type="ECO:0000256" key="6">
    <source>
        <dbReference type="ARBA" id="ARBA00023134"/>
    </source>
</evidence>
<feature type="binding site" description="in other chain" evidence="7">
    <location>
        <position position="145"/>
    </location>
    <ligand>
        <name>IMP</name>
        <dbReference type="ChEBI" id="CHEBI:58053"/>
        <note>ligand shared between dimeric partners</note>
    </ligand>
</feature>
<keyword evidence="5 7" id="KW-0460">Magnesium</keyword>
<feature type="binding site" evidence="7">
    <location>
        <begin position="61"/>
        <end position="63"/>
    </location>
    <ligand>
        <name>GTP</name>
        <dbReference type="ChEBI" id="CHEBI:37565"/>
    </ligand>
</feature>
<feature type="binding site" evidence="7">
    <location>
        <position position="34"/>
    </location>
    <ligand>
        <name>Mg(2+)</name>
        <dbReference type="ChEBI" id="CHEBI:18420"/>
    </ligand>
</feature>
<comment type="similarity">
    <text evidence="7">Belongs to the adenylosuccinate synthetase family.</text>
</comment>
<dbReference type="Gene3D" id="3.90.170.10">
    <property type="entry name" value="Adenylosuccinate Synthetase, subunit A, domain 3"/>
    <property type="match status" value="1"/>
</dbReference>
<accession>A0A378YSV4</accession>
<name>A0A378YSV4_9BURK</name>
<feature type="binding site" evidence="7">
    <location>
        <position position="159"/>
    </location>
    <ligand>
        <name>IMP</name>
        <dbReference type="ChEBI" id="CHEBI:58053"/>
        <note>ligand shared between dimeric partners</note>
    </ligand>
</feature>
<feature type="binding site" evidence="7">
    <location>
        <begin position="33"/>
        <end position="39"/>
    </location>
    <ligand>
        <name>GTP</name>
        <dbReference type="ChEBI" id="CHEBI:37565"/>
    </ligand>
</feature>
<proteinExistence type="inferred from homology"/>
<evidence type="ECO:0000256" key="5">
    <source>
        <dbReference type="ARBA" id="ARBA00022842"/>
    </source>
</evidence>
<feature type="binding site" evidence="7">
    <location>
        <position position="363"/>
    </location>
    <ligand>
        <name>GTP</name>
        <dbReference type="ChEBI" id="CHEBI:37565"/>
    </ligand>
</feature>
<feature type="binding site" evidence="7">
    <location>
        <begin position="357"/>
        <end position="363"/>
    </location>
    <ligand>
        <name>substrate</name>
    </ligand>
</feature>
<comment type="cofactor">
    <cofactor evidence="7">
        <name>Mg(2+)</name>
        <dbReference type="ChEBI" id="CHEBI:18420"/>
    </cofactor>
    <text evidence="7">Binds 1 Mg(2+) ion per subunit.</text>
</comment>
<dbReference type="InterPro" id="IPR042109">
    <property type="entry name" value="Adenylosuccinate_synth_dom1"/>
</dbReference>
<feature type="binding site" evidence="7">
    <location>
        <begin position="389"/>
        <end position="391"/>
    </location>
    <ligand>
        <name>GTP</name>
        <dbReference type="ChEBI" id="CHEBI:37565"/>
    </ligand>
</feature>
<evidence type="ECO:0000256" key="2">
    <source>
        <dbReference type="ARBA" id="ARBA00022723"/>
    </source>
</evidence>
<dbReference type="OrthoDB" id="9807553at2"/>
<comment type="pathway">
    <text evidence="7">Purine metabolism; AMP biosynthesis via de novo pathway; AMP from IMP: step 1/2.</text>
</comment>
<dbReference type="Pfam" id="PF00709">
    <property type="entry name" value="Adenylsucc_synt"/>
    <property type="match status" value="1"/>
</dbReference>
<feature type="binding site" description="in other chain" evidence="7">
    <location>
        <begin position="34"/>
        <end position="37"/>
    </location>
    <ligand>
        <name>IMP</name>
        <dbReference type="ChEBI" id="CHEBI:58053"/>
        <note>ligand shared between dimeric partners</note>
    </ligand>
</feature>
<keyword evidence="1 7" id="KW-0436">Ligase</keyword>
<reference evidence="8 9" key="1">
    <citation type="submission" date="2018-06" db="EMBL/GenBank/DDBJ databases">
        <authorList>
            <consortium name="Pathogen Informatics"/>
            <person name="Doyle S."/>
        </authorList>
    </citation>
    <scope>NUCLEOTIDE SEQUENCE [LARGE SCALE GENOMIC DNA]</scope>
    <source>
        <strain evidence="8 9">NCTC13160</strain>
    </source>
</reference>
<dbReference type="GO" id="GO:0005737">
    <property type="term" value="C:cytoplasm"/>
    <property type="evidence" value="ECO:0007669"/>
    <property type="project" value="UniProtKB-SubCell"/>
</dbReference>
<feature type="binding site" description="in other chain" evidence="7">
    <location>
        <position position="261"/>
    </location>
    <ligand>
        <name>IMP</name>
        <dbReference type="ChEBI" id="CHEBI:58053"/>
        <note>ligand shared between dimeric partners</note>
    </ligand>
</feature>
<feature type="binding site" description="in other chain" evidence="7">
    <location>
        <position position="246"/>
    </location>
    <ligand>
        <name>IMP</name>
        <dbReference type="ChEBI" id="CHEBI:58053"/>
        <note>ligand shared between dimeric partners</note>
    </ligand>
</feature>
<evidence type="ECO:0000256" key="3">
    <source>
        <dbReference type="ARBA" id="ARBA00022741"/>
    </source>
</evidence>
<dbReference type="GeneID" id="57197025"/>
<dbReference type="InterPro" id="IPR042110">
    <property type="entry name" value="Adenylosuccinate_synth_dom2"/>
</dbReference>
<comment type="subcellular location">
    <subcellularLocation>
        <location evidence="7">Cytoplasm</location>
    </subcellularLocation>
</comment>
<dbReference type="RefSeq" id="WP_023872960.1">
    <property type="nucleotide sequence ID" value="NC_023018.2"/>
</dbReference>
<dbReference type="Proteomes" id="UP000254573">
    <property type="component" value="Unassembled WGS sequence"/>
</dbReference>
<dbReference type="EMBL" id="UGSG01000001">
    <property type="protein sequence ID" value="SUA79630.1"/>
    <property type="molecule type" value="Genomic_DNA"/>
</dbReference>
<evidence type="ECO:0000313" key="9">
    <source>
        <dbReference type="Proteomes" id="UP000254573"/>
    </source>
</evidence>
<organism evidence="8 9">
    <name type="scientific">Pandoraea pnomenusa</name>
    <dbReference type="NCBI Taxonomy" id="93220"/>
    <lineage>
        <taxon>Bacteria</taxon>
        <taxon>Pseudomonadati</taxon>
        <taxon>Pseudomonadota</taxon>
        <taxon>Betaproteobacteria</taxon>
        <taxon>Burkholderiales</taxon>
        <taxon>Burkholderiaceae</taxon>
        <taxon>Pandoraea</taxon>
    </lineage>
</organism>
<dbReference type="InterPro" id="IPR027417">
    <property type="entry name" value="P-loop_NTPase"/>
</dbReference>
<keyword evidence="2 7" id="KW-0479">Metal-binding</keyword>
<dbReference type="GO" id="GO:0046040">
    <property type="term" value="P:IMP metabolic process"/>
    <property type="evidence" value="ECO:0007669"/>
    <property type="project" value="TreeGrafter"/>
</dbReference>
<dbReference type="SMART" id="SM00788">
    <property type="entry name" value="Adenylsucc_synt"/>
    <property type="match status" value="1"/>
</dbReference>
<dbReference type="AlphaFoldDB" id="A0A378YSV4"/>
<dbReference type="InterPro" id="IPR042111">
    <property type="entry name" value="Adenylosuccinate_synth_dom3"/>
</dbReference>
<dbReference type="UniPathway" id="UPA00075">
    <property type="reaction ID" value="UER00335"/>
</dbReference>
<dbReference type="GO" id="GO:0005525">
    <property type="term" value="F:GTP binding"/>
    <property type="evidence" value="ECO:0007669"/>
    <property type="project" value="UniProtKB-UniRule"/>
</dbReference>
<comment type="subunit">
    <text evidence="7">Homodimer.</text>
</comment>
<sequence>MTSATCNTVSRCSNHASKCAAGYADVLVGLQYGDEGKAKIIDALAPDYDVIGRFNGGANAGHTIDTPFGKIALKQLPSGVFHPHAELYIGSGCAINPWKLADEIEQLHDMGISLEGRLHISARAALVQPHHIAHDRRGSDTIGTTGNGIGPCYADRALRVRNDTRVNLMFGDLLEREAQTVMAMRRVLTGMINAEGGACPWMAELSDLLLSLPKVAHTLRPYLEPDRSWLTRRVMAGGRVLFEGAQSVLLDVVDGTQPFVTSSHTVPAYAYVGGDLPPKFHRRTIGVAKAIMSRVGRGPFPSELGGERSAQYCHEASQSRVGIIEEAQRHSPDMLLRSQDPLDVGTALRMLTGEYGTGTGRPRRIGILDLAALNDVVRMHAVDCVYLNKVDCLTHYFQSTYQGVPVRVQRDALSGGGASELKIYTGLTESAIARSRNGTLDTAMRGFIEFVERHIGAPLAGIGLGPERAGLVSLASHPPTPAPVGEAHG</sequence>
<dbReference type="PANTHER" id="PTHR11846">
    <property type="entry name" value="ADENYLOSUCCINATE SYNTHETASE"/>
    <property type="match status" value="1"/>
</dbReference>
<gene>
    <name evidence="8" type="primary">purA_2</name>
    <name evidence="7" type="synonym">purA</name>
    <name evidence="8" type="ORF">NCTC13160_03319</name>
</gene>
<feature type="binding site" description="in other chain" evidence="7">
    <location>
        <begin position="59"/>
        <end position="62"/>
    </location>
    <ligand>
        <name>IMP</name>
        <dbReference type="ChEBI" id="CHEBI:58053"/>
        <note>ligand shared between dimeric partners</note>
    </ligand>
</feature>
<feature type="binding site" description="in other chain" evidence="7">
    <location>
        <position position="361"/>
    </location>
    <ligand>
        <name>IMP</name>
        <dbReference type="ChEBI" id="CHEBI:58053"/>
        <note>ligand shared between dimeric partners</note>
    </ligand>
</feature>
<dbReference type="GO" id="GO:0044208">
    <property type="term" value="P:'de novo' AMP biosynthetic process"/>
    <property type="evidence" value="ECO:0007669"/>
    <property type="project" value="UniProtKB-UniRule"/>
</dbReference>
<keyword evidence="3 7" id="KW-0547">Nucleotide-binding</keyword>
<protein>
    <recommendedName>
        <fullName evidence="7">Adenylosuccinate synthetase</fullName>
        <shortName evidence="7">AMPSase</shortName>
        <shortName evidence="7">AdSS</shortName>
        <ecNumber evidence="7">6.3.4.4</ecNumber>
    </recommendedName>
    <alternativeName>
        <fullName evidence="7">IMP--aspartate ligase</fullName>
    </alternativeName>
</protein>
<keyword evidence="6 7" id="KW-0342">GTP-binding</keyword>
<dbReference type="HAMAP" id="MF_00011">
    <property type="entry name" value="Adenylosucc_synth"/>
    <property type="match status" value="1"/>
</dbReference>
<feature type="binding site" evidence="7">
    <location>
        <begin position="463"/>
        <end position="465"/>
    </location>
    <ligand>
        <name>GTP</name>
        <dbReference type="ChEBI" id="CHEBI:37565"/>
    </ligand>
</feature>
<keyword evidence="4 7" id="KW-0658">Purine biosynthesis</keyword>
<dbReference type="KEGG" id="prb:X636_13000"/>
<comment type="function">
    <text evidence="7">Plays an important role in the de novo pathway of purine nucleotide biosynthesis. Catalyzes the first committed step in the biosynthesis of AMP from IMP.</text>
</comment>
<evidence type="ECO:0000256" key="4">
    <source>
        <dbReference type="ARBA" id="ARBA00022755"/>
    </source>
</evidence>
<dbReference type="PANTHER" id="PTHR11846:SF0">
    <property type="entry name" value="ADENYLOSUCCINATE SYNTHETASE"/>
    <property type="match status" value="1"/>
</dbReference>
<evidence type="ECO:0000313" key="8">
    <source>
        <dbReference type="EMBL" id="SUA79630.1"/>
    </source>
</evidence>
<evidence type="ECO:0000256" key="7">
    <source>
        <dbReference type="HAMAP-Rule" id="MF_00011"/>
    </source>
</evidence>
<dbReference type="KEGG" id="ppnm:LV28_16830"/>
<evidence type="ECO:0000256" key="1">
    <source>
        <dbReference type="ARBA" id="ARBA00022598"/>
    </source>
</evidence>
<feature type="active site" description="Proton donor" evidence="7">
    <location>
        <position position="62"/>
    </location>
</feature>
<dbReference type="EC" id="6.3.4.4" evidence="7"/>
<dbReference type="Gene3D" id="1.10.300.10">
    <property type="entry name" value="Adenylosuccinate Synthetase, subunit A, domain 2"/>
    <property type="match status" value="1"/>
</dbReference>
<feature type="binding site" evidence="7">
    <location>
        <position position="61"/>
    </location>
    <ligand>
        <name>Mg(2+)</name>
        <dbReference type="ChEBI" id="CHEBI:18420"/>
    </ligand>
</feature>
<dbReference type="GO" id="GO:0004019">
    <property type="term" value="F:adenylosuccinate synthase activity"/>
    <property type="evidence" value="ECO:0007669"/>
    <property type="project" value="UniProtKB-UniRule"/>
</dbReference>
<dbReference type="SUPFAM" id="SSF52540">
    <property type="entry name" value="P-loop containing nucleoside triphosphate hydrolases"/>
    <property type="match status" value="1"/>
</dbReference>
<dbReference type="Gene3D" id="3.40.440.10">
    <property type="entry name" value="Adenylosuccinate Synthetase, subunit A, domain 1"/>
    <property type="match status" value="1"/>
</dbReference>
<dbReference type="GO" id="GO:0000287">
    <property type="term" value="F:magnesium ion binding"/>
    <property type="evidence" value="ECO:0007669"/>
    <property type="project" value="UniProtKB-UniRule"/>
</dbReference>
<dbReference type="InterPro" id="IPR001114">
    <property type="entry name" value="Adenylosuccinate_synthetase"/>
</dbReference>